<dbReference type="EMBL" id="PHIG01000047">
    <property type="protein sequence ID" value="PJK28327.1"/>
    <property type="molecule type" value="Genomic_DNA"/>
</dbReference>
<name>A0A2M9FXZ2_9PROT</name>
<dbReference type="Proteomes" id="UP000229498">
    <property type="component" value="Unassembled WGS sequence"/>
</dbReference>
<feature type="compositionally biased region" description="Low complexity" evidence="1">
    <location>
        <begin position="135"/>
        <end position="149"/>
    </location>
</feature>
<evidence type="ECO:0000313" key="2">
    <source>
        <dbReference type="EMBL" id="PJK28327.1"/>
    </source>
</evidence>
<sequence length="149" mass="16172">MKKIERDPALQVTLDRAYAALGPRAARTDGSNSPTRATSEDSSSSTPSGSSAPASDGEASISAREASMAMTEKEAQDRMMALARRFSKERREAQWVRPERDEYPDEEAWEEALAGWRRRMQRAMGPTSKASPVPSGSKASGTSTSTDTE</sequence>
<gene>
    <name evidence="2" type="ORF">CVT23_18330</name>
</gene>
<reference evidence="2 3" key="1">
    <citation type="submission" date="2017-11" db="EMBL/GenBank/DDBJ databases">
        <title>Draft genome sequence of Rhizobiales bacterium SY3-13.</title>
        <authorList>
            <person name="Sun C."/>
        </authorList>
    </citation>
    <scope>NUCLEOTIDE SEQUENCE [LARGE SCALE GENOMIC DNA]</scope>
    <source>
        <strain evidence="2 3">SY3-13</strain>
    </source>
</reference>
<evidence type="ECO:0000313" key="3">
    <source>
        <dbReference type="Proteomes" id="UP000229498"/>
    </source>
</evidence>
<keyword evidence="3" id="KW-1185">Reference proteome</keyword>
<accession>A0A2M9FXZ2</accession>
<protein>
    <submittedName>
        <fullName evidence="2">Uncharacterized protein</fullName>
    </submittedName>
</protein>
<comment type="caution">
    <text evidence="2">The sequence shown here is derived from an EMBL/GenBank/DDBJ whole genome shotgun (WGS) entry which is preliminary data.</text>
</comment>
<organism evidence="2 3">
    <name type="scientific">Minwuia thermotolerans</name>
    <dbReference type="NCBI Taxonomy" id="2056226"/>
    <lineage>
        <taxon>Bacteria</taxon>
        <taxon>Pseudomonadati</taxon>
        <taxon>Pseudomonadota</taxon>
        <taxon>Alphaproteobacteria</taxon>
        <taxon>Minwuiales</taxon>
        <taxon>Minwuiaceae</taxon>
        <taxon>Minwuia</taxon>
    </lineage>
</organism>
<feature type="region of interest" description="Disordered" evidence="1">
    <location>
        <begin position="121"/>
        <end position="149"/>
    </location>
</feature>
<feature type="compositionally biased region" description="Low complexity" evidence="1">
    <location>
        <begin position="40"/>
        <end position="60"/>
    </location>
</feature>
<dbReference type="AlphaFoldDB" id="A0A2M9FXZ2"/>
<proteinExistence type="predicted"/>
<feature type="compositionally biased region" description="Basic and acidic residues" evidence="1">
    <location>
        <begin position="89"/>
        <end position="101"/>
    </location>
</feature>
<evidence type="ECO:0000256" key="1">
    <source>
        <dbReference type="SAM" id="MobiDB-lite"/>
    </source>
</evidence>
<feature type="region of interest" description="Disordered" evidence="1">
    <location>
        <begin position="21"/>
        <end position="107"/>
    </location>
</feature>